<dbReference type="Pfam" id="PF18926">
    <property type="entry name" value="DUF5676"/>
    <property type="match status" value="1"/>
</dbReference>
<dbReference type="STRING" id="1280952.HJA_01205"/>
<keyword evidence="1" id="KW-0812">Transmembrane</keyword>
<proteinExistence type="predicted"/>
<name>A0A059FKX8_9PROT</name>
<evidence type="ECO:0000313" key="2">
    <source>
        <dbReference type="EMBL" id="KCZ91113.1"/>
    </source>
</evidence>
<comment type="caution">
    <text evidence="2">The sequence shown here is derived from an EMBL/GenBank/DDBJ whole genome shotgun (WGS) entry which is preliminary data.</text>
</comment>
<dbReference type="RefSeq" id="WP_035577193.1">
    <property type="nucleotide sequence ID" value="NZ_ARYJ01000001.1"/>
</dbReference>
<evidence type="ECO:0000313" key="3">
    <source>
        <dbReference type="Proteomes" id="UP000024816"/>
    </source>
</evidence>
<keyword evidence="3" id="KW-1185">Reference proteome</keyword>
<protein>
    <submittedName>
        <fullName evidence="2">Uncharacterized protein</fullName>
    </submittedName>
</protein>
<dbReference type="OrthoDB" id="7605427at2"/>
<accession>A0A059FKX8</accession>
<dbReference type="InterPro" id="IPR044020">
    <property type="entry name" value="DUF5676"/>
</dbReference>
<dbReference type="EMBL" id="ARYJ01000001">
    <property type="protein sequence ID" value="KCZ91113.1"/>
    <property type="molecule type" value="Genomic_DNA"/>
</dbReference>
<evidence type="ECO:0000256" key="1">
    <source>
        <dbReference type="SAM" id="Phobius"/>
    </source>
</evidence>
<organism evidence="2 3">
    <name type="scientific">Hyphomonas jannaschiana VP2</name>
    <dbReference type="NCBI Taxonomy" id="1280952"/>
    <lineage>
        <taxon>Bacteria</taxon>
        <taxon>Pseudomonadati</taxon>
        <taxon>Pseudomonadota</taxon>
        <taxon>Alphaproteobacteria</taxon>
        <taxon>Hyphomonadales</taxon>
        <taxon>Hyphomonadaceae</taxon>
        <taxon>Hyphomonas</taxon>
    </lineage>
</organism>
<dbReference type="AlphaFoldDB" id="A0A059FKX8"/>
<gene>
    <name evidence="2" type="ORF">HJA_01205</name>
</gene>
<keyword evidence="1" id="KW-1133">Transmembrane helix</keyword>
<sequence>MKLNPNRLFVAVAIAIAIAWLICTALVGIAPGGMMSLSGHMMHTNFHGMAWSMNPAGIVAGLFVWSLSGGALAWLIATLYNYFGRSDG</sequence>
<feature type="transmembrane region" description="Helical" evidence="1">
    <location>
        <begin position="56"/>
        <end position="83"/>
    </location>
</feature>
<keyword evidence="1" id="KW-0472">Membrane</keyword>
<dbReference type="eggNOG" id="ENOG5032RW4">
    <property type="taxonomic scope" value="Bacteria"/>
</dbReference>
<dbReference type="PATRIC" id="fig|1280952.3.peg.246"/>
<dbReference type="Proteomes" id="UP000024816">
    <property type="component" value="Unassembled WGS sequence"/>
</dbReference>
<reference evidence="2 3" key="1">
    <citation type="journal article" date="2014" name="Antonie Van Leeuwenhoek">
        <title>Hyphomonas beringensis sp. nov. and Hyphomonas chukchiensis sp. nov., isolated from surface seawater of the Bering Sea and Chukchi Sea.</title>
        <authorList>
            <person name="Li C."/>
            <person name="Lai Q."/>
            <person name="Li G."/>
            <person name="Dong C."/>
            <person name="Wang J."/>
            <person name="Liao Y."/>
            <person name="Shao Z."/>
        </authorList>
    </citation>
    <scope>NUCLEOTIDE SEQUENCE [LARGE SCALE GENOMIC DNA]</scope>
    <source>
        <strain evidence="2 3">VP2</strain>
    </source>
</reference>